<dbReference type="Proteomes" id="UP000232230">
    <property type="component" value="Chromosome"/>
</dbReference>
<evidence type="ECO:0000256" key="1">
    <source>
        <dbReference type="SAM" id="Phobius"/>
    </source>
</evidence>
<dbReference type="KEGG" id="esx:ESOMN_v1c06370"/>
<evidence type="ECO:0000313" key="3">
    <source>
        <dbReference type="Proteomes" id="UP000232230"/>
    </source>
</evidence>
<proteinExistence type="predicted"/>
<dbReference type="RefSeq" id="WP_024863533.1">
    <property type="nucleotide sequence ID" value="NZ_CP024965.1"/>
</dbReference>
<keyword evidence="3" id="KW-1185">Reference proteome</keyword>
<feature type="transmembrane region" description="Helical" evidence="1">
    <location>
        <begin position="12"/>
        <end position="34"/>
    </location>
</feature>
<keyword evidence="1" id="KW-0812">Transmembrane</keyword>
<keyword evidence="1" id="KW-1133">Transmembrane helix</keyword>
<name>A0A2K8NYX1_9MOLU</name>
<sequence>MFLSSLNVNQNIGLIIMIIGIILCAIFTFLHFYFKNKTSRSKFGTTNRESQSVWEFTKKNFFVFVALFSVVFIISGIAMMITG</sequence>
<feature type="transmembrane region" description="Helical" evidence="1">
    <location>
        <begin position="61"/>
        <end position="81"/>
    </location>
</feature>
<organism evidence="2 3">
    <name type="scientific">Williamsoniiplasma somnilux</name>
    <dbReference type="NCBI Taxonomy" id="215578"/>
    <lineage>
        <taxon>Bacteria</taxon>
        <taxon>Bacillati</taxon>
        <taxon>Mycoplasmatota</taxon>
        <taxon>Mollicutes</taxon>
        <taxon>Entomoplasmatales</taxon>
        <taxon>Williamsoniiplasma</taxon>
    </lineage>
</organism>
<evidence type="ECO:0000313" key="2">
    <source>
        <dbReference type="EMBL" id="ATZ19019.1"/>
    </source>
</evidence>
<dbReference type="AlphaFoldDB" id="A0A2K8NYX1"/>
<accession>A0A2K8NYX1</accession>
<dbReference type="EMBL" id="CP024965">
    <property type="protein sequence ID" value="ATZ19019.1"/>
    <property type="molecule type" value="Genomic_DNA"/>
</dbReference>
<reference evidence="2 3" key="1">
    <citation type="submission" date="2017-11" db="EMBL/GenBank/DDBJ databases">
        <title>Genome sequence of Entomoplasma somnilux PYAN-1 (ATCC 49194).</title>
        <authorList>
            <person name="Lo W.-S."/>
            <person name="Gasparich G.E."/>
            <person name="Kuo C.-H."/>
        </authorList>
    </citation>
    <scope>NUCLEOTIDE SEQUENCE [LARGE SCALE GENOMIC DNA]</scope>
    <source>
        <strain evidence="2 3">PYAN-1</strain>
    </source>
</reference>
<protein>
    <submittedName>
        <fullName evidence="2">Uncharacterized protein</fullName>
    </submittedName>
</protein>
<keyword evidence="1" id="KW-0472">Membrane</keyword>
<gene>
    <name evidence="2" type="ORF">ESOMN_v1c06370</name>
</gene>